<keyword evidence="1" id="KW-1133">Transmembrane helix</keyword>
<accession>A0A513X0I7</accession>
<reference evidence="2" key="1">
    <citation type="journal article" date="2019" name="Heredity">
        <title>Mesozoic mitogenome rearrangements and freshwater mussel (Bivalvia: Unionoidea) macroevolution.</title>
        <authorList>
            <person name="Froufe E."/>
            <person name="Bolotov I."/>
            <person name="Aldridge D.C."/>
            <person name="Bogan A.E."/>
            <person name="Breton S."/>
            <person name="Gan H.M."/>
            <person name="Kovitvadhi U."/>
            <person name="Kovitvadhi S."/>
            <person name="Riccardi N."/>
            <person name="Secci-Petretto G."/>
            <person name="Sousa R."/>
            <person name="Teixeira A."/>
            <person name="Varandas S."/>
            <person name="Zanatta D."/>
            <person name="Zieritz A."/>
            <person name="Fonseca M.M."/>
            <person name="Lopes-Lima M."/>
        </authorList>
    </citation>
    <scope>NUCLEOTIDE SEQUENCE</scope>
    <source>
        <tissue evidence="2">Gonad tissue</tissue>
    </source>
</reference>
<keyword evidence="2" id="KW-0496">Mitochondrion</keyword>
<sequence>MFLSASISLLCMSILSCHPLTLTIKVLILATSLCLTLTHTTTWYAYMLFMVTVGGMLVMFTYISSMAPNSLFSLGWQSLSLLIFLALSLTLTHSTITIPKTMNTQNQTTTPDNFISFYMSEENMSLLLTLASTLFLSMTIVTFLLSNSKTPMRQSTLLSSNTMFTLK</sequence>
<feature type="transmembrane region" description="Helical" evidence="1">
    <location>
        <begin position="74"/>
        <end position="96"/>
    </location>
</feature>
<geneLocation type="mitochondrion" evidence="2"/>
<feature type="transmembrane region" description="Helical" evidence="1">
    <location>
        <begin position="43"/>
        <end position="62"/>
    </location>
</feature>
<gene>
    <name evidence="2" type="primary">nad6</name>
</gene>
<protein>
    <submittedName>
        <fullName evidence="2">NADH dehydrogenase subunit 6</fullName>
    </submittedName>
</protein>
<dbReference type="EMBL" id="MK994775">
    <property type="protein sequence ID" value="QDH07418.1"/>
    <property type="molecule type" value="Genomic_DNA"/>
</dbReference>
<name>A0A513X0I7_9BIVA</name>
<evidence type="ECO:0000256" key="1">
    <source>
        <dbReference type="SAM" id="Phobius"/>
    </source>
</evidence>
<feature type="transmembrane region" description="Helical" evidence="1">
    <location>
        <begin position="126"/>
        <end position="145"/>
    </location>
</feature>
<evidence type="ECO:0000313" key="2">
    <source>
        <dbReference type="EMBL" id="QDH07418.1"/>
    </source>
</evidence>
<keyword evidence="1" id="KW-0812">Transmembrane</keyword>
<dbReference type="AlphaFoldDB" id="A0A513X0I7"/>
<keyword evidence="1" id="KW-0472">Membrane</keyword>
<organism evidence="2">
    <name type="scientific">Monodontina vondembuschiana</name>
    <dbReference type="NCBI Taxonomy" id="2508272"/>
    <lineage>
        <taxon>Eukaryota</taxon>
        <taxon>Metazoa</taxon>
        <taxon>Spiralia</taxon>
        <taxon>Lophotrochozoa</taxon>
        <taxon>Mollusca</taxon>
        <taxon>Bivalvia</taxon>
        <taxon>Autobranchia</taxon>
        <taxon>Heteroconchia</taxon>
        <taxon>Palaeoheterodonta</taxon>
        <taxon>Unionida</taxon>
        <taxon>Unionoidea</taxon>
        <taxon>Unionidae</taxon>
        <taxon>Gonideinae</taxon>
        <taxon>Monodontina</taxon>
    </lineage>
</organism>
<proteinExistence type="predicted"/>